<evidence type="ECO:0000313" key="1">
    <source>
        <dbReference type="EMBL" id="KAF6823102.1"/>
    </source>
</evidence>
<dbReference type="EMBL" id="WIGO01000220">
    <property type="protein sequence ID" value="KAF6823102.1"/>
    <property type="molecule type" value="Genomic_DNA"/>
</dbReference>
<keyword evidence="2" id="KW-1185">Reference proteome</keyword>
<reference evidence="1" key="1">
    <citation type="journal article" date="2020" name="Phytopathology">
        <title>Genome Sequence Resources of Colletotrichum truncatum, C. plurivorum, C. musicola, and C. sojae: Four Species Pathogenic to Soybean (Glycine max).</title>
        <authorList>
            <person name="Rogerio F."/>
            <person name="Boufleur T.R."/>
            <person name="Ciampi-Guillardi M."/>
            <person name="Sukno S.A."/>
            <person name="Thon M.R."/>
            <person name="Massola Junior N.S."/>
            <person name="Baroncelli R."/>
        </authorList>
    </citation>
    <scope>NUCLEOTIDE SEQUENCE</scope>
    <source>
        <strain evidence="1">LFN00145</strain>
    </source>
</reference>
<proteinExistence type="predicted"/>
<accession>A0A8H6K1P8</accession>
<name>A0A8H6K1P8_9PEZI</name>
<evidence type="ECO:0000313" key="2">
    <source>
        <dbReference type="Proteomes" id="UP000654918"/>
    </source>
</evidence>
<organism evidence="1 2">
    <name type="scientific">Colletotrichum plurivorum</name>
    <dbReference type="NCBI Taxonomy" id="2175906"/>
    <lineage>
        <taxon>Eukaryota</taxon>
        <taxon>Fungi</taxon>
        <taxon>Dikarya</taxon>
        <taxon>Ascomycota</taxon>
        <taxon>Pezizomycotina</taxon>
        <taxon>Sordariomycetes</taxon>
        <taxon>Hypocreomycetidae</taxon>
        <taxon>Glomerellales</taxon>
        <taxon>Glomerellaceae</taxon>
        <taxon>Colletotrichum</taxon>
        <taxon>Colletotrichum orchidearum species complex</taxon>
    </lineage>
</organism>
<dbReference type="Proteomes" id="UP000654918">
    <property type="component" value="Unassembled WGS sequence"/>
</dbReference>
<sequence length="232" mass="25175">MAHLTTILANLPGLPSQPPTMHATHHISPPPSQIASVDLELSAALERVPTGSTTTNLPPTIPQEAYDETQAAGDDGHACCVFVHSPPVNFLVNLNGAFLDWVAVASLPERMSWSSAVVSHRFISLYSPRWRMRYNVTGNLWLYPRFSARRPTTSYLAGWTLFSVPRRSGSGFFWVAVQRGSRKQVAPVAPVERPQGYCLSAGHVHDGAGQSLRPGALASAIRMADHAQSAEN</sequence>
<dbReference type="AlphaFoldDB" id="A0A8H6K1P8"/>
<gene>
    <name evidence="1" type="ORF">CPLU01_11601</name>
</gene>
<comment type="caution">
    <text evidence="1">The sequence shown here is derived from an EMBL/GenBank/DDBJ whole genome shotgun (WGS) entry which is preliminary data.</text>
</comment>
<protein>
    <submittedName>
        <fullName evidence="1">Uncharacterized protein</fullName>
    </submittedName>
</protein>